<dbReference type="InterPro" id="IPR003203">
    <property type="entry name" value="CobU/CobP"/>
</dbReference>
<dbReference type="GO" id="GO:0043752">
    <property type="term" value="F:adenosylcobinamide kinase activity"/>
    <property type="evidence" value="ECO:0007669"/>
    <property type="project" value="UniProtKB-EC"/>
</dbReference>
<evidence type="ECO:0000256" key="4">
    <source>
        <dbReference type="ARBA" id="ARBA00003889"/>
    </source>
</evidence>
<evidence type="ECO:0000256" key="18">
    <source>
        <dbReference type="PIRSR" id="PIRSR006135-1"/>
    </source>
</evidence>
<name>A0A846QPM1_9BACT</name>
<comment type="similarity">
    <text evidence="7">Belongs to the CobU/CobP family.</text>
</comment>
<dbReference type="PANTHER" id="PTHR34848:SF1">
    <property type="entry name" value="BIFUNCTIONAL ADENOSYLCOBALAMIN BIOSYNTHESIS PROTEIN COBU"/>
    <property type="match status" value="1"/>
</dbReference>
<dbReference type="GO" id="GO:0008820">
    <property type="term" value="F:cobinamide phosphate guanylyltransferase activity"/>
    <property type="evidence" value="ECO:0007669"/>
    <property type="project" value="UniProtKB-EC"/>
</dbReference>
<evidence type="ECO:0000313" key="20">
    <source>
        <dbReference type="EMBL" id="NJB69127.1"/>
    </source>
</evidence>
<feature type="binding site" evidence="19">
    <location>
        <begin position="9"/>
        <end position="16"/>
    </location>
    <ligand>
        <name>GTP</name>
        <dbReference type="ChEBI" id="CHEBI:37565"/>
    </ligand>
</feature>
<comment type="catalytic activity">
    <reaction evidence="1">
        <text>adenosylcob(III)inamide + ATP = adenosylcob(III)inamide phosphate + ADP + H(+)</text>
        <dbReference type="Rhea" id="RHEA:15769"/>
        <dbReference type="ChEBI" id="CHEBI:2480"/>
        <dbReference type="ChEBI" id="CHEBI:15378"/>
        <dbReference type="ChEBI" id="CHEBI:30616"/>
        <dbReference type="ChEBI" id="CHEBI:58502"/>
        <dbReference type="ChEBI" id="CHEBI:456216"/>
        <dbReference type="EC" id="2.7.1.156"/>
    </reaction>
</comment>
<dbReference type="GO" id="GO:0009236">
    <property type="term" value="P:cobalamin biosynthetic process"/>
    <property type="evidence" value="ECO:0007669"/>
    <property type="project" value="UniProtKB-UniPathway"/>
</dbReference>
<comment type="pathway">
    <text evidence="5">Cofactor biosynthesis; adenosylcobalamin biosynthesis; adenosylcobalamin from cob(II)yrinate a,c-diamide: step 6/7.</text>
</comment>
<dbReference type="GO" id="GO:0005525">
    <property type="term" value="F:GTP binding"/>
    <property type="evidence" value="ECO:0007669"/>
    <property type="project" value="UniProtKB-KW"/>
</dbReference>
<dbReference type="AlphaFoldDB" id="A0A846QPM1"/>
<organism evidence="20 21">
    <name type="scientific">Desulfobaculum xiamenense</name>
    <dbReference type="NCBI Taxonomy" id="995050"/>
    <lineage>
        <taxon>Bacteria</taxon>
        <taxon>Pseudomonadati</taxon>
        <taxon>Thermodesulfobacteriota</taxon>
        <taxon>Desulfovibrionia</taxon>
        <taxon>Desulfovibrionales</taxon>
        <taxon>Desulfovibrionaceae</taxon>
        <taxon>Desulfobaculum</taxon>
    </lineage>
</organism>
<keyword evidence="11 20" id="KW-0808">Transferase</keyword>
<keyword evidence="13 20" id="KW-0418">Kinase</keyword>
<keyword evidence="15 19" id="KW-0342">GTP-binding</keyword>
<dbReference type="PANTHER" id="PTHR34848">
    <property type="match status" value="1"/>
</dbReference>
<comment type="catalytic activity">
    <reaction evidence="3">
        <text>adenosylcob(III)inamide + GTP = adenosylcob(III)inamide phosphate + GDP + H(+)</text>
        <dbReference type="Rhea" id="RHEA:15765"/>
        <dbReference type="ChEBI" id="CHEBI:2480"/>
        <dbReference type="ChEBI" id="CHEBI:15378"/>
        <dbReference type="ChEBI" id="CHEBI:37565"/>
        <dbReference type="ChEBI" id="CHEBI:58189"/>
        <dbReference type="ChEBI" id="CHEBI:58502"/>
        <dbReference type="EC" id="2.7.1.156"/>
    </reaction>
</comment>
<feature type="active site" description="GMP-histidine intermediate" evidence="18">
    <location>
        <position position="50"/>
    </location>
</feature>
<evidence type="ECO:0000256" key="12">
    <source>
        <dbReference type="ARBA" id="ARBA00022741"/>
    </source>
</evidence>
<comment type="catalytic activity">
    <reaction evidence="2">
        <text>adenosylcob(III)inamide phosphate + GTP + H(+) = adenosylcob(III)inamide-GDP + diphosphate</text>
        <dbReference type="Rhea" id="RHEA:22712"/>
        <dbReference type="ChEBI" id="CHEBI:15378"/>
        <dbReference type="ChEBI" id="CHEBI:33019"/>
        <dbReference type="ChEBI" id="CHEBI:37565"/>
        <dbReference type="ChEBI" id="CHEBI:58502"/>
        <dbReference type="ChEBI" id="CHEBI:60487"/>
        <dbReference type="EC" id="2.7.7.62"/>
    </reaction>
</comment>
<evidence type="ECO:0000256" key="19">
    <source>
        <dbReference type="PIRSR" id="PIRSR006135-2"/>
    </source>
</evidence>
<evidence type="ECO:0000256" key="15">
    <source>
        <dbReference type="ARBA" id="ARBA00023134"/>
    </source>
</evidence>
<dbReference type="EMBL" id="JAATJA010000003">
    <property type="protein sequence ID" value="NJB69127.1"/>
    <property type="molecule type" value="Genomic_DNA"/>
</dbReference>
<dbReference type="Proteomes" id="UP000580856">
    <property type="component" value="Unassembled WGS sequence"/>
</dbReference>
<evidence type="ECO:0000313" key="21">
    <source>
        <dbReference type="Proteomes" id="UP000580856"/>
    </source>
</evidence>
<gene>
    <name evidence="20" type="ORF">GGQ74_002821</name>
</gene>
<comment type="pathway">
    <text evidence="6">Cofactor biosynthesis; adenosylcobalamin biosynthesis; adenosylcobalamin from cob(II)yrinate a,c-diamide: step 5/7.</text>
</comment>
<evidence type="ECO:0000256" key="9">
    <source>
        <dbReference type="ARBA" id="ARBA00012523"/>
    </source>
</evidence>
<feature type="binding site" evidence="19">
    <location>
        <begin position="34"/>
        <end position="36"/>
    </location>
    <ligand>
        <name>GTP</name>
        <dbReference type="ChEBI" id="CHEBI:37565"/>
    </ligand>
</feature>
<protein>
    <recommendedName>
        <fullName evidence="16">Adenosylcobinamide kinase</fullName>
        <ecNumber evidence="8">2.7.1.156</ecNumber>
        <ecNumber evidence="9">2.7.7.62</ecNumber>
    </recommendedName>
    <alternativeName>
        <fullName evidence="17">Adenosylcobinamide-phosphate guanylyltransferase</fullName>
    </alternativeName>
</protein>
<comment type="function">
    <text evidence="4">Catalyzes ATP-dependent phosphorylation of adenosylcobinamide and addition of GMP to adenosylcobinamide phosphate.</text>
</comment>
<keyword evidence="14" id="KW-0067">ATP-binding</keyword>
<evidence type="ECO:0000256" key="1">
    <source>
        <dbReference type="ARBA" id="ARBA00000312"/>
    </source>
</evidence>
<dbReference type="InterPro" id="IPR027417">
    <property type="entry name" value="P-loop_NTPase"/>
</dbReference>
<keyword evidence="21" id="KW-1185">Reference proteome</keyword>
<evidence type="ECO:0000256" key="17">
    <source>
        <dbReference type="ARBA" id="ARBA00030571"/>
    </source>
</evidence>
<dbReference type="Pfam" id="PF02283">
    <property type="entry name" value="CobU"/>
    <property type="match status" value="1"/>
</dbReference>
<evidence type="ECO:0000256" key="7">
    <source>
        <dbReference type="ARBA" id="ARBA00007490"/>
    </source>
</evidence>
<evidence type="ECO:0000256" key="2">
    <source>
        <dbReference type="ARBA" id="ARBA00000711"/>
    </source>
</evidence>
<feature type="binding site" evidence="19">
    <location>
        <position position="84"/>
    </location>
    <ligand>
        <name>GTP</name>
        <dbReference type="ChEBI" id="CHEBI:37565"/>
    </ligand>
</feature>
<proteinExistence type="inferred from homology"/>
<evidence type="ECO:0000256" key="3">
    <source>
        <dbReference type="ARBA" id="ARBA00001522"/>
    </source>
</evidence>
<evidence type="ECO:0000256" key="13">
    <source>
        <dbReference type="ARBA" id="ARBA00022777"/>
    </source>
</evidence>
<evidence type="ECO:0000256" key="16">
    <source>
        <dbReference type="ARBA" id="ARBA00029570"/>
    </source>
</evidence>
<sequence>MTRKIFVTGGCRSGKSAYAQRFAEAAGPRRAYLATSQALDDEMRERIRIHQDSRGEGWRTVEEPLAVAETLAAAATEADVVLLDCITLWITNCLMADMDDAKILARADELADAIAAAPCAVAVVSNEVGSGIVPDNALARRFRDLAGAVNQRMATQADTVILCVSGIPLAVKGSLPL</sequence>
<reference evidence="20 21" key="1">
    <citation type="submission" date="2020-03" db="EMBL/GenBank/DDBJ databases">
        <title>Genomic Encyclopedia of Type Strains, Phase IV (KMG-IV): sequencing the most valuable type-strain genomes for metagenomic binning, comparative biology and taxonomic classification.</title>
        <authorList>
            <person name="Goeker M."/>
        </authorList>
    </citation>
    <scope>NUCLEOTIDE SEQUENCE [LARGE SCALE GENOMIC DNA]</scope>
    <source>
        <strain evidence="20 21">DSM 24233</strain>
    </source>
</reference>
<dbReference type="PIRSF" id="PIRSF006135">
    <property type="entry name" value="CobU"/>
    <property type="match status" value="1"/>
</dbReference>
<dbReference type="SUPFAM" id="SSF52540">
    <property type="entry name" value="P-loop containing nucleoside triphosphate hydrolases"/>
    <property type="match status" value="1"/>
</dbReference>
<dbReference type="NCBIfam" id="NF004469">
    <property type="entry name" value="PRK05800.1"/>
    <property type="match status" value="1"/>
</dbReference>
<comment type="caution">
    <text evidence="20">The sequence shown here is derived from an EMBL/GenBank/DDBJ whole genome shotgun (WGS) entry which is preliminary data.</text>
</comment>
<accession>A0A846QPM1</accession>
<dbReference type="CDD" id="cd00544">
    <property type="entry name" value="CobU"/>
    <property type="match status" value="1"/>
</dbReference>
<evidence type="ECO:0000256" key="14">
    <source>
        <dbReference type="ARBA" id="ARBA00022840"/>
    </source>
</evidence>
<keyword evidence="12 19" id="KW-0547">Nucleotide-binding</keyword>
<dbReference type="RefSeq" id="WP_167942209.1">
    <property type="nucleotide sequence ID" value="NZ_JAATJA010000003.1"/>
</dbReference>
<dbReference type="UniPathway" id="UPA00148">
    <property type="reaction ID" value="UER00236"/>
</dbReference>
<feature type="binding site" evidence="19">
    <location>
        <position position="62"/>
    </location>
    <ligand>
        <name>GTP</name>
        <dbReference type="ChEBI" id="CHEBI:37565"/>
    </ligand>
</feature>
<evidence type="ECO:0000256" key="10">
    <source>
        <dbReference type="ARBA" id="ARBA00022573"/>
    </source>
</evidence>
<evidence type="ECO:0000256" key="5">
    <source>
        <dbReference type="ARBA" id="ARBA00004692"/>
    </source>
</evidence>
<keyword evidence="20" id="KW-0548">Nucleotidyltransferase</keyword>
<dbReference type="Gene3D" id="3.40.50.300">
    <property type="entry name" value="P-loop containing nucleotide triphosphate hydrolases"/>
    <property type="match status" value="1"/>
</dbReference>
<evidence type="ECO:0000256" key="8">
    <source>
        <dbReference type="ARBA" id="ARBA00012016"/>
    </source>
</evidence>
<keyword evidence="10" id="KW-0169">Cobalamin biosynthesis</keyword>
<evidence type="ECO:0000256" key="11">
    <source>
        <dbReference type="ARBA" id="ARBA00022679"/>
    </source>
</evidence>
<dbReference type="EC" id="2.7.1.156" evidence="8"/>
<evidence type="ECO:0000256" key="6">
    <source>
        <dbReference type="ARBA" id="ARBA00005159"/>
    </source>
</evidence>
<dbReference type="EC" id="2.7.7.62" evidence="9"/>
<dbReference type="GO" id="GO:0005524">
    <property type="term" value="F:ATP binding"/>
    <property type="evidence" value="ECO:0007669"/>
    <property type="project" value="UniProtKB-KW"/>
</dbReference>